<name>A0A7Y4NJ25_9BACT</name>
<reference evidence="2 3" key="1">
    <citation type="submission" date="2020-05" db="EMBL/GenBank/DDBJ databases">
        <authorList>
            <person name="Whitworth D."/>
        </authorList>
    </citation>
    <scope>NUCLEOTIDE SEQUENCE [LARGE SCALE GENOMIC DNA]</scope>
    <source>
        <strain evidence="2 3">CA046A</strain>
    </source>
</reference>
<organism evidence="2 3">
    <name type="scientific">Corallococcus exercitus</name>
    <dbReference type="NCBI Taxonomy" id="2316736"/>
    <lineage>
        <taxon>Bacteria</taxon>
        <taxon>Pseudomonadati</taxon>
        <taxon>Myxococcota</taxon>
        <taxon>Myxococcia</taxon>
        <taxon>Myxococcales</taxon>
        <taxon>Cystobacterineae</taxon>
        <taxon>Myxococcaceae</taxon>
        <taxon>Corallococcus</taxon>
    </lineage>
</organism>
<evidence type="ECO:0000313" key="2">
    <source>
        <dbReference type="EMBL" id="NOK15236.1"/>
    </source>
</evidence>
<evidence type="ECO:0000256" key="1">
    <source>
        <dbReference type="SAM" id="MobiDB-lite"/>
    </source>
</evidence>
<proteinExistence type="predicted"/>
<protein>
    <submittedName>
        <fullName evidence="2">Uncharacterized protein</fullName>
    </submittedName>
</protein>
<dbReference type="AlphaFoldDB" id="A0A7Y4NJ25"/>
<comment type="caution">
    <text evidence="2">The sequence shown here is derived from an EMBL/GenBank/DDBJ whole genome shotgun (WGS) entry which is preliminary data.</text>
</comment>
<accession>A0A7Y4NJ25</accession>
<feature type="region of interest" description="Disordered" evidence="1">
    <location>
        <begin position="1"/>
        <end position="27"/>
    </location>
</feature>
<evidence type="ECO:0000313" key="3">
    <source>
        <dbReference type="Proteomes" id="UP000528460"/>
    </source>
</evidence>
<sequence>MVSLQQPFSAEIAPGGPGGRGNVDAGATGLSAESIDCTFVDAGTP</sequence>
<dbReference type="Proteomes" id="UP000528460">
    <property type="component" value="Unassembled WGS sequence"/>
</dbReference>
<dbReference type="EMBL" id="JABFJW010000701">
    <property type="protein sequence ID" value="NOK15236.1"/>
    <property type="molecule type" value="Genomic_DNA"/>
</dbReference>
<gene>
    <name evidence="2" type="ORF">HNS30_40150</name>
</gene>